<dbReference type="KEGG" id="dko:I596_2852"/>
<protein>
    <recommendedName>
        <fullName evidence="1">XAC0095-like domain-containing protein</fullName>
    </recommendedName>
</protein>
<organism evidence="2 3">
    <name type="scientific">Dokdonella koreensis DS-123</name>
    <dbReference type="NCBI Taxonomy" id="1300342"/>
    <lineage>
        <taxon>Bacteria</taxon>
        <taxon>Pseudomonadati</taxon>
        <taxon>Pseudomonadota</taxon>
        <taxon>Gammaproteobacteria</taxon>
        <taxon>Lysobacterales</taxon>
        <taxon>Rhodanobacteraceae</taxon>
        <taxon>Dokdonella</taxon>
    </lineage>
</organism>
<accession>A0A160DW54</accession>
<dbReference type="InterPro" id="IPR058099">
    <property type="entry name" value="T3SS_XAC0095_dom"/>
</dbReference>
<dbReference type="STRING" id="1300342.I596_2852"/>
<reference evidence="2 3" key="1">
    <citation type="submission" date="2016-04" db="EMBL/GenBank/DDBJ databases">
        <title>Complete genome sequence of Dokdonella koreensis DS-123T.</title>
        <authorList>
            <person name="Kim J.F."/>
            <person name="Lee H."/>
            <person name="Kwak M.-J."/>
        </authorList>
    </citation>
    <scope>NUCLEOTIDE SEQUENCE [LARGE SCALE GENOMIC DNA]</scope>
    <source>
        <strain evidence="2 3">DS-123</strain>
    </source>
</reference>
<evidence type="ECO:0000313" key="3">
    <source>
        <dbReference type="Proteomes" id="UP000076830"/>
    </source>
</evidence>
<dbReference type="AlphaFoldDB" id="A0A160DW54"/>
<feature type="domain" description="XAC0095-like" evidence="1">
    <location>
        <begin position="12"/>
        <end position="79"/>
    </location>
</feature>
<dbReference type="NCBIfam" id="NF047335">
    <property type="entry name" value="T3SS_XAC0095"/>
    <property type="match status" value="1"/>
</dbReference>
<keyword evidence="3" id="KW-1185">Reference proteome</keyword>
<dbReference type="Proteomes" id="UP000076830">
    <property type="component" value="Chromosome"/>
</dbReference>
<proteinExistence type="predicted"/>
<dbReference type="RefSeq" id="WP_067648875.1">
    <property type="nucleotide sequence ID" value="NZ_CP015249.1"/>
</dbReference>
<name>A0A160DW54_9GAMM</name>
<evidence type="ECO:0000259" key="1">
    <source>
        <dbReference type="Pfam" id="PF26642"/>
    </source>
</evidence>
<gene>
    <name evidence="2" type="ORF">I596_2852</name>
</gene>
<evidence type="ECO:0000313" key="2">
    <source>
        <dbReference type="EMBL" id="ANB18845.1"/>
    </source>
</evidence>
<dbReference type="Pfam" id="PF26642">
    <property type="entry name" value="XAC0095_dom"/>
    <property type="match status" value="1"/>
</dbReference>
<sequence>MNEGIDAPGVTGHYRLPEEAYVTLLQTRDQLRLLELLAMPCTLQDEQPGRGLTVAPGVLAQCFGQLARHLDGCLAQTHWLPGRR</sequence>
<dbReference type="EMBL" id="CP015249">
    <property type="protein sequence ID" value="ANB18845.1"/>
    <property type="molecule type" value="Genomic_DNA"/>
</dbReference>